<comment type="caution">
    <text evidence="1">The sequence shown here is derived from an EMBL/GenBank/DDBJ whole genome shotgun (WGS) entry which is preliminary data.</text>
</comment>
<dbReference type="Proteomes" id="UP000823618">
    <property type="component" value="Unassembled WGS sequence"/>
</dbReference>
<proteinExistence type="predicted"/>
<sequence>MTGIDTIMEKNEIDMLLGIPSHQLEYAIENEQFLDITDKINNLEKFHKGIVDISKKRGNGKLYYMSPVFEQRSLLFQNMDLLNQLHIKPLSEYASWYDFLDKLDEVQGKIKEMKLEQKPLAFGVKNIQEDILFSEYDYLTHAFGLDTSSMENNQLSSKWEEFYKIFAKIIMDYGLSLEEMENGIYPKNYVFTNNEYGFMLADSYDVELLYNQSMNETYNKNATIPLEIDFPVKISYLSYDGSKTQNLRDSSIAIDKDTKKSKDCIEILNYVLSKEYTMKMIDTIGKYSHFSSSSVTYPTYFDEDTIKKINKSYHGRFDANIIYDVEYGSIIYSTDLLNNTSVFEDIFNRAFTLAYNKRKSKNSQEQVIEESLQYIQNRIQNEIVRNEDGENIDIDTGEDEEAEYSDMDLSEKSFSIPSLLEEEDISGMSLQLNSKGTVILTYVNQIALDSAKKADITYKVRDSKSGEVYNEVRKIGNHTGLTIDLTLDIQKNKEVKVYAQKHSGTGASVSGMLNW</sequence>
<organism evidence="1 2">
    <name type="scientific">Candidatus Scybalomonas excrementavium</name>
    <dbReference type="NCBI Taxonomy" id="2840943"/>
    <lineage>
        <taxon>Bacteria</taxon>
        <taxon>Bacillati</taxon>
        <taxon>Bacillota</taxon>
        <taxon>Clostridia</taxon>
        <taxon>Lachnospirales</taxon>
        <taxon>Lachnospiraceae</taxon>
        <taxon>Lachnospiraceae incertae sedis</taxon>
        <taxon>Candidatus Scybalomonas</taxon>
    </lineage>
</organism>
<reference evidence="1" key="1">
    <citation type="submission" date="2020-10" db="EMBL/GenBank/DDBJ databases">
        <authorList>
            <person name="Gilroy R."/>
        </authorList>
    </citation>
    <scope>NUCLEOTIDE SEQUENCE</scope>
    <source>
        <strain evidence="1">E3-2379</strain>
    </source>
</reference>
<dbReference type="AlphaFoldDB" id="A0A9D9I126"/>
<name>A0A9D9I126_9FIRM</name>
<dbReference type="SUPFAM" id="SSF53850">
    <property type="entry name" value="Periplasmic binding protein-like II"/>
    <property type="match status" value="1"/>
</dbReference>
<dbReference type="Gene3D" id="3.40.190.10">
    <property type="entry name" value="Periplasmic binding protein-like II"/>
    <property type="match status" value="1"/>
</dbReference>
<reference evidence="1" key="2">
    <citation type="journal article" date="2021" name="PeerJ">
        <title>Extensive microbial diversity within the chicken gut microbiome revealed by metagenomics and culture.</title>
        <authorList>
            <person name="Gilroy R."/>
            <person name="Ravi A."/>
            <person name="Getino M."/>
            <person name="Pursley I."/>
            <person name="Horton D.L."/>
            <person name="Alikhan N.F."/>
            <person name="Baker D."/>
            <person name="Gharbi K."/>
            <person name="Hall N."/>
            <person name="Watson M."/>
            <person name="Adriaenssens E.M."/>
            <person name="Foster-Nyarko E."/>
            <person name="Jarju S."/>
            <person name="Secka A."/>
            <person name="Antonio M."/>
            <person name="Oren A."/>
            <person name="Chaudhuri R.R."/>
            <person name="La Ragione R."/>
            <person name="Hildebrand F."/>
            <person name="Pallen M.J."/>
        </authorList>
    </citation>
    <scope>NUCLEOTIDE SEQUENCE</scope>
    <source>
        <strain evidence="1">E3-2379</strain>
    </source>
</reference>
<evidence type="ECO:0000313" key="2">
    <source>
        <dbReference type="Proteomes" id="UP000823618"/>
    </source>
</evidence>
<protein>
    <submittedName>
        <fullName evidence="1">Extracellular solute-binding protein</fullName>
    </submittedName>
</protein>
<evidence type="ECO:0000313" key="1">
    <source>
        <dbReference type="EMBL" id="MBO8464031.1"/>
    </source>
</evidence>
<gene>
    <name evidence="1" type="ORF">IAC13_08880</name>
</gene>
<dbReference type="EMBL" id="JADIML010000251">
    <property type="protein sequence ID" value="MBO8464031.1"/>
    <property type="molecule type" value="Genomic_DNA"/>
</dbReference>
<accession>A0A9D9I126</accession>